<gene>
    <name evidence="3" type="ORF">EBH_0070010</name>
</gene>
<reference evidence="3" key="2">
    <citation type="submission" date="2013-10" db="EMBL/GenBank/DDBJ databases">
        <authorList>
            <person name="Aslett M."/>
        </authorList>
    </citation>
    <scope>NUCLEOTIDE SEQUENCE [LARGE SCALE GENOMIC DNA]</scope>
    <source>
        <strain evidence="3">Houghton</strain>
    </source>
</reference>
<dbReference type="OrthoDB" id="346235at2759"/>
<feature type="signal peptide" evidence="2">
    <location>
        <begin position="1"/>
        <end position="32"/>
    </location>
</feature>
<feature type="compositionally biased region" description="Pro residues" evidence="1">
    <location>
        <begin position="54"/>
        <end position="64"/>
    </location>
</feature>
<feature type="region of interest" description="Disordered" evidence="1">
    <location>
        <begin position="115"/>
        <end position="139"/>
    </location>
</feature>
<protein>
    <recommendedName>
        <fullName evidence="5">Transmembrane protein</fullName>
    </recommendedName>
</protein>
<sequence length="485" mass="50535">MSGHRARRLLRNASCTILAAFFLVQRPDRGDAAFNDLTGSGIDESMRQTVPTQPAVPPPPPTFPEEPFSQELQLPIQEGPVATATTPGTASASQGLPSLHGAPGYFPFMQPFGGAQHPAAPLPPLQHQPSPAPPAAGSGPGLAYGSPPFALGIPNRPAVGVPGLGAVGGVGGVGGWHPVTSRQSRNALAAGLAVHTPEAGDVTTAAPVSDTSSPVGFFSSASGVYKVPRFPSSVHSVSEPSEDAIRNCVLRVPASKMTNGFSDTLKSGGVNIMGNASAQLLRIVATSSPRYTSKLSAPVVLFQRAMGTRVSYEIKVAVPRGCVLLPTDPNLVGFVRRDGSYVVEAAVRLLPDILADYTSSVAAVPADIVAFAAALPPDSNFQPAGHCVFVAHFTTGPENIRLSASYTQVRVEGDTALGTETLQLEIPLMCLPQSLHRTAMWATKLHNGTAVIVAFSPPPKPEPEWFVVRTSGDEAALQRLVGMRP</sequence>
<keyword evidence="2" id="KW-0732">Signal</keyword>
<feature type="compositionally biased region" description="Pro residues" evidence="1">
    <location>
        <begin position="120"/>
        <end position="134"/>
    </location>
</feature>
<evidence type="ECO:0008006" key="5">
    <source>
        <dbReference type="Google" id="ProtNLM"/>
    </source>
</evidence>
<feature type="chain" id="PRO_5004672426" description="Transmembrane protein" evidence="2">
    <location>
        <begin position="33"/>
        <end position="485"/>
    </location>
</feature>
<organism evidence="3 4">
    <name type="scientific">Eimeria brunetti</name>
    <dbReference type="NCBI Taxonomy" id="51314"/>
    <lineage>
        <taxon>Eukaryota</taxon>
        <taxon>Sar</taxon>
        <taxon>Alveolata</taxon>
        <taxon>Apicomplexa</taxon>
        <taxon>Conoidasida</taxon>
        <taxon>Coccidia</taxon>
        <taxon>Eucoccidiorida</taxon>
        <taxon>Eimeriorina</taxon>
        <taxon>Eimeriidae</taxon>
        <taxon>Eimeria</taxon>
    </lineage>
</organism>
<proteinExistence type="predicted"/>
<name>U6LD70_9EIME</name>
<reference evidence="3" key="1">
    <citation type="submission" date="2013-10" db="EMBL/GenBank/DDBJ databases">
        <title>Genomic analysis of the causative agents of coccidiosis in chickens.</title>
        <authorList>
            <person name="Reid A.J."/>
            <person name="Blake D."/>
            <person name="Billington K."/>
            <person name="Browne H."/>
            <person name="Dunn M."/>
            <person name="Hung S."/>
            <person name="Kawahara F."/>
            <person name="Miranda-Saavedra D."/>
            <person name="Mourier T."/>
            <person name="Nagra H."/>
            <person name="Otto T.D."/>
            <person name="Rawlings N."/>
            <person name="Sanchez A."/>
            <person name="Sanders M."/>
            <person name="Subramaniam C."/>
            <person name="Tay Y."/>
            <person name="Dear P."/>
            <person name="Doerig C."/>
            <person name="Gruber A."/>
            <person name="Parkinson J."/>
            <person name="Shirley M."/>
            <person name="Wan K.L."/>
            <person name="Berriman M."/>
            <person name="Tomley F."/>
            <person name="Pain A."/>
        </authorList>
    </citation>
    <scope>NUCLEOTIDE SEQUENCE [LARGE SCALE GENOMIC DNA]</scope>
    <source>
        <strain evidence="3">Houghton</strain>
    </source>
</reference>
<evidence type="ECO:0000256" key="2">
    <source>
        <dbReference type="SAM" id="SignalP"/>
    </source>
</evidence>
<dbReference type="EMBL" id="HG711106">
    <property type="protein sequence ID" value="CDJ48362.1"/>
    <property type="molecule type" value="Genomic_DNA"/>
</dbReference>
<dbReference type="VEuPathDB" id="ToxoDB:EBH_0070010"/>
<dbReference type="AlphaFoldDB" id="U6LD70"/>
<keyword evidence="4" id="KW-1185">Reference proteome</keyword>
<evidence type="ECO:0000313" key="3">
    <source>
        <dbReference type="EMBL" id="CDJ48362.1"/>
    </source>
</evidence>
<dbReference type="Proteomes" id="UP000030750">
    <property type="component" value="Unassembled WGS sequence"/>
</dbReference>
<accession>U6LD70</accession>
<evidence type="ECO:0000256" key="1">
    <source>
        <dbReference type="SAM" id="MobiDB-lite"/>
    </source>
</evidence>
<evidence type="ECO:0000313" key="4">
    <source>
        <dbReference type="Proteomes" id="UP000030750"/>
    </source>
</evidence>
<feature type="region of interest" description="Disordered" evidence="1">
    <location>
        <begin position="38"/>
        <end position="67"/>
    </location>
</feature>